<evidence type="ECO:0000313" key="3">
    <source>
        <dbReference type="Proteomes" id="UP000076727"/>
    </source>
</evidence>
<protein>
    <submittedName>
        <fullName evidence="2">Uncharacterized protein</fullName>
    </submittedName>
</protein>
<evidence type="ECO:0000313" key="2">
    <source>
        <dbReference type="EMBL" id="KZT70946.1"/>
    </source>
</evidence>
<dbReference type="EMBL" id="KV429048">
    <property type="protein sequence ID" value="KZT70946.1"/>
    <property type="molecule type" value="Genomic_DNA"/>
</dbReference>
<sequence length="63" mass="7180">MSSRYKEAAEMQSSCEQARLECDMGVLGDTLVARCEEARPILWRRRVGEVVRYTCRNAVADGR</sequence>
<accession>A0A165RMD1</accession>
<keyword evidence="3" id="KW-1185">Reference proteome</keyword>
<evidence type="ECO:0000313" key="1">
    <source>
        <dbReference type="EMBL" id="KZT70937.1"/>
    </source>
</evidence>
<proteinExistence type="predicted"/>
<organism evidence="2 3">
    <name type="scientific">Daedalea quercina L-15889</name>
    <dbReference type="NCBI Taxonomy" id="1314783"/>
    <lineage>
        <taxon>Eukaryota</taxon>
        <taxon>Fungi</taxon>
        <taxon>Dikarya</taxon>
        <taxon>Basidiomycota</taxon>
        <taxon>Agaricomycotina</taxon>
        <taxon>Agaricomycetes</taxon>
        <taxon>Polyporales</taxon>
        <taxon>Fomitopsis</taxon>
    </lineage>
</organism>
<dbReference type="EMBL" id="KV429048">
    <property type="protein sequence ID" value="KZT70937.1"/>
    <property type="molecule type" value="Genomic_DNA"/>
</dbReference>
<dbReference type="Proteomes" id="UP000076727">
    <property type="component" value="Unassembled WGS sequence"/>
</dbReference>
<name>A0A165RMD1_9APHY</name>
<dbReference type="AlphaFoldDB" id="A0A165RMD1"/>
<reference evidence="2 3" key="1">
    <citation type="journal article" date="2016" name="Mol. Biol. Evol.">
        <title>Comparative Genomics of Early-Diverging Mushroom-Forming Fungi Provides Insights into the Origins of Lignocellulose Decay Capabilities.</title>
        <authorList>
            <person name="Nagy L.G."/>
            <person name="Riley R."/>
            <person name="Tritt A."/>
            <person name="Adam C."/>
            <person name="Daum C."/>
            <person name="Floudas D."/>
            <person name="Sun H."/>
            <person name="Yadav J.S."/>
            <person name="Pangilinan J."/>
            <person name="Larsson K.H."/>
            <person name="Matsuura K."/>
            <person name="Barry K."/>
            <person name="Labutti K."/>
            <person name="Kuo R."/>
            <person name="Ohm R.A."/>
            <person name="Bhattacharya S.S."/>
            <person name="Shirouzu T."/>
            <person name="Yoshinaga Y."/>
            <person name="Martin F.M."/>
            <person name="Grigoriev I.V."/>
            <person name="Hibbett D.S."/>
        </authorList>
    </citation>
    <scope>NUCLEOTIDE SEQUENCE [LARGE SCALE GENOMIC DNA]</scope>
    <source>
        <strain evidence="2 3">L-15889</strain>
    </source>
</reference>
<gene>
    <name evidence="1" type="ORF">DAEQUDRAFT_724683</name>
    <name evidence="2" type="ORF">DAEQUDRAFT_724693</name>
</gene>